<evidence type="ECO:0000256" key="1">
    <source>
        <dbReference type="ARBA" id="ARBA00022598"/>
    </source>
</evidence>
<evidence type="ECO:0000313" key="9">
    <source>
        <dbReference type="Proteomes" id="UP000321361"/>
    </source>
</evidence>
<dbReference type="EMBL" id="BJUG01000003">
    <property type="protein sequence ID" value="GEK36398.1"/>
    <property type="molecule type" value="Genomic_DNA"/>
</dbReference>
<evidence type="ECO:0000259" key="4">
    <source>
        <dbReference type="Pfam" id="PF02875"/>
    </source>
</evidence>
<evidence type="ECO:0000313" key="6">
    <source>
        <dbReference type="EMBL" id="GEK36398.1"/>
    </source>
</evidence>
<gene>
    <name evidence="6" type="primary">murF</name>
    <name evidence="7" type="ORF">A6E74_01035</name>
    <name evidence="6" type="ORF">ETH01_06850</name>
</gene>
<dbReference type="PATRIC" id="fig|417368.6.peg.177"/>
<accession>A0A179EVT1</accession>
<proteinExistence type="predicted"/>
<dbReference type="InterPro" id="IPR013221">
    <property type="entry name" value="Mur_ligase_cen"/>
</dbReference>
<dbReference type="InterPro" id="IPR036615">
    <property type="entry name" value="Mur_ligase_C_dom_sf"/>
</dbReference>
<evidence type="ECO:0000313" key="7">
    <source>
        <dbReference type="EMBL" id="OAQ56989.1"/>
    </source>
</evidence>
<reference evidence="7 8" key="1">
    <citation type="submission" date="2016-04" db="EMBL/GenBank/DDBJ databases">
        <title>Draft genome of an Enterococcus thailandicus strain isolated from bovine feces.</title>
        <authorList>
            <person name="Beukers A.G."/>
            <person name="Zaheer R."/>
            <person name="Goji N."/>
            <person name="Cook S.R."/>
            <person name="Amoako K."/>
            <person name="Chaves A.V."/>
            <person name="Ward M.P."/>
            <person name="Mcallister T.A."/>
        </authorList>
    </citation>
    <scope>NUCLEOTIDE SEQUENCE [LARGE SCALE GENOMIC DNA]</scope>
    <source>
        <strain evidence="7 8">F0711D 46</strain>
    </source>
</reference>
<keyword evidence="2" id="KW-0547">Nucleotide-binding</keyword>
<dbReference type="Proteomes" id="UP000078516">
    <property type="component" value="Unassembled WGS sequence"/>
</dbReference>
<dbReference type="GO" id="GO:0005524">
    <property type="term" value="F:ATP binding"/>
    <property type="evidence" value="ECO:0007669"/>
    <property type="project" value="UniProtKB-KW"/>
</dbReference>
<comment type="caution">
    <text evidence="7">The sequence shown here is derived from an EMBL/GenBank/DDBJ whole genome shotgun (WGS) entry which is preliminary data.</text>
</comment>
<dbReference type="PANTHER" id="PTHR43024:SF1">
    <property type="entry name" value="UDP-N-ACETYLMURAMOYL-TRIPEPTIDE--D-ALANYL-D-ALANINE LIGASE"/>
    <property type="match status" value="1"/>
</dbReference>
<name>A0A179EVT1_ENTTH</name>
<dbReference type="InterPro" id="IPR004101">
    <property type="entry name" value="Mur_ligase_C"/>
</dbReference>
<evidence type="ECO:0000256" key="3">
    <source>
        <dbReference type="ARBA" id="ARBA00022840"/>
    </source>
</evidence>
<evidence type="ECO:0000256" key="2">
    <source>
        <dbReference type="ARBA" id="ARBA00022741"/>
    </source>
</evidence>
<evidence type="ECO:0000259" key="5">
    <source>
        <dbReference type="Pfam" id="PF08245"/>
    </source>
</evidence>
<dbReference type="InterPro" id="IPR036565">
    <property type="entry name" value="Mur-like_cat_sf"/>
</dbReference>
<dbReference type="EMBL" id="LWMN01000001">
    <property type="protein sequence ID" value="OAQ56989.1"/>
    <property type="molecule type" value="Genomic_DNA"/>
</dbReference>
<dbReference type="RefSeq" id="WP_067480769.1">
    <property type="nucleotide sequence ID" value="NZ_BJUG01000003.1"/>
</dbReference>
<organism evidence="7 8">
    <name type="scientific">Enterococcus thailandicus</name>
    <dbReference type="NCBI Taxonomy" id="417368"/>
    <lineage>
        <taxon>Bacteria</taxon>
        <taxon>Bacillati</taxon>
        <taxon>Bacillota</taxon>
        <taxon>Bacilli</taxon>
        <taxon>Lactobacillales</taxon>
        <taxon>Enterococcaceae</taxon>
        <taxon>Enterococcus</taxon>
    </lineage>
</organism>
<dbReference type="InterPro" id="IPR051046">
    <property type="entry name" value="MurCDEF_CellWall_CoF430Synth"/>
</dbReference>
<keyword evidence="3" id="KW-0067">ATP-binding</keyword>
<dbReference type="OrthoDB" id="9801978at2"/>
<dbReference type="AlphaFoldDB" id="A0A179EVT1"/>
<dbReference type="SUPFAM" id="SSF53623">
    <property type="entry name" value="MurD-like peptide ligases, catalytic domain"/>
    <property type="match status" value="1"/>
</dbReference>
<feature type="domain" description="Mur ligase central" evidence="5">
    <location>
        <begin position="125"/>
        <end position="317"/>
    </location>
</feature>
<dbReference type="Pfam" id="PF08245">
    <property type="entry name" value="Mur_ligase_M"/>
    <property type="match status" value="1"/>
</dbReference>
<dbReference type="Gene3D" id="3.90.190.20">
    <property type="entry name" value="Mur ligase, C-terminal domain"/>
    <property type="match status" value="1"/>
</dbReference>
<dbReference type="Gene3D" id="3.40.1190.10">
    <property type="entry name" value="Mur-like, catalytic domain"/>
    <property type="match status" value="1"/>
</dbReference>
<dbReference type="Proteomes" id="UP000321361">
    <property type="component" value="Unassembled WGS sequence"/>
</dbReference>
<dbReference type="SUPFAM" id="SSF53244">
    <property type="entry name" value="MurD-like peptide ligases, peptide-binding domain"/>
    <property type="match status" value="1"/>
</dbReference>
<feature type="domain" description="Mur ligase C-terminal" evidence="4">
    <location>
        <begin position="352"/>
        <end position="469"/>
    </location>
</feature>
<dbReference type="GO" id="GO:0016881">
    <property type="term" value="F:acid-amino acid ligase activity"/>
    <property type="evidence" value="ECO:0007669"/>
    <property type="project" value="InterPro"/>
</dbReference>
<reference evidence="6 9" key="2">
    <citation type="submission" date="2019-07" db="EMBL/GenBank/DDBJ databases">
        <title>Whole genome shotgun sequence of Enterococcus thailandicus NBRC 101867.</title>
        <authorList>
            <person name="Hosoyama A."/>
            <person name="Uohara A."/>
            <person name="Ohji S."/>
            <person name="Ichikawa N."/>
        </authorList>
    </citation>
    <scope>NUCLEOTIDE SEQUENCE [LARGE SCALE GENOMIC DNA]</scope>
    <source>
        <strain evidence="6 9">NBRC 101867</strain>
    </source>
</reference>
<dbReference type="Pfam" id="PF02875">
    <property type="entry name" value="Mur_ligase_C"/>
    <property type="match status" value="1"/>
</dbReference>
<keyword evidence="1 7" id="KW-0436">Ligase</keyword>
<evidence type="ECO:0000313" key="8">
    <source>
        <dbReference type="Proteomes" id="UP000078516"/>
    </source>
</evidence>
<protein>
    <submittedName>
        <fullName evidence="7">Glutamate ligase</fullName>
    </submittedName>
    <submittedName>
        <fullName evidence="6">UDP-N-acetylmuramoyl-tripeptide--D-alanyl-D-alanine ligase</fullName>
    </submittedName>
</protein>
<sequence length="495" mass="56020">MTTIRTLLTEIEGNYFREYENLDQEITDLEYFSGHLKKHHDYSSTIFVCITPGRRNYINRKPVKWLDGNEQIAGRENEFGLIVTEHPITDETVQVPQFIVPNSWEFLLNLSAKLRADFTKPVIAITGSAGKTSTRMMISHLFKEKKVLENRGNHNVRFAVPLYMSKLLTDPEVFNLEVSVNALNSYDTGSMSKLIEPDIALVTSIGEAHLSSLKDTKGVAIHKAKIFEGLKKGGTAIINKDMGREEFTILVDGARKREAKIYTYSLQDSLADVYVKHWQQKREYCELVISFLGEEMAVNLTVSSAGMISNALATLLVVHEVEGTIKPYLRKFETFRPLHKILEKSSITIAPQKKVTFIDDTHNASLPAMRNAIGYFNDVRPYYLGKSFLILGQIADLGDAAKSVHLAIKKDMEDADADYIFGYGEQFKEIFALEQQNDPKFHWFATLKELSNQLEALLSDDSLILAKGSVTGSDFQQIDQYIRSLGRNFNSQKVH</sequence>
<keyword evidence="8" id="KW-1185">Reference proteome</keyword>
<dbReference type="PANTHER" id="PTHR43024">
    <property type="entry name" value="UDP-N-ACETYLMURAMOYL-TRIPEPTIDE--D-ALANYL-D-ALANINE LIGASE"/>
    <property type="match status" value="1"/>
</dbReference>